<dbReference type="AlphaFoldDB" id="A0A7W2F720"/>
<evidence type="ECO:0000313" key="2">
    <source>
        <dbReference type="EMBL" id="MBA5686285.1"/>
    </source>
</evidence>
<name>A0A7W2F720_9BURK</name>
<feature type="chain" id="PRO_5030707471" description="Transmembrane protein" evidence="1">
    <location>
        <begin position="23"/>
        <end position="344"/>
    </location>
</feature>
<keyword evidence="1" id="KW-0732">Signal</keyword>
<evidence type="ECO:0008006" key="4">
    <source>
        <dbReference type="Google" id="ProtNLM"/>
    </source>
</evidence>
<feature type="signal peptide" evidence="1">
    <location>
        <begin position="1"/>
        <end position="22"/>
    </location>
</feature>
<dbReference type="EMBL" id="JACEZU010000002">
    <property type="protein sequence ID" value="MBA5686285.1"/>
    <property type="molecule type" value="Genomic_DNA"/>
</dbReference>
<evidence type="ECO:0000256" key="1">
    <source>
        <dbReference type="SAM" id="SignalP"/>
    </source>
</evidence>
<protein>
    <recommendedName>
        <fullName evidence="4">Transmembrane protein</fullName>
    </recommendedName>
</protein>
<organism evidence="2 3">
    <name type="scientific">Rugamonas apoptosis</name>
    <dbReference type="NCBI Taxonomy" id="2758570"/>
    <lineage>
        <taxon>Bacteria</taxon>
        <taxon>Pseudomonadati</taxon>
        <taxon>Pseudomonadota</taxon>
        <taxon>Betaproteobacteria</taxon>
        <taxon>Burkholderiales</taxon>
        <taxon>Oxalobacteraceae</taxon>
        <taxon>Telluria group</taxon>
        <taxon>Rugamonas</taxon>
    </lineage>
</organism>
<sequence length="344" mass="36522">MRTAQATLVALAFALPAPGAWAGGHAKPASSSAQATGTRGAPFQFSVVGHIWGNGGGNNGGNGASSSANTGGGDESALRRILADASAANPAFVIATGVKAGAEPCSDKLYAQRRQLFNEVDAPLIVSLAGDDWTECLNSAGRSNAIERLNRLRELLYADSQSLGSRRLTLTRQSGTAKFRSYAENAHWEYGNVLFATINLPAKNNHFRPEAGRNSEYEDRLVANRAWLHRLFTLAEHRKLDGLVLFSDGDVGLQAEKSFSLLSGFLPKQDGYAEPRRQISNLAEQYKGTVLLVDTQGTGNEPAINWHGKVGHLSLAADWAEVRVAPGAATLFVVKGGNADAAPQ</sequence>
<accession>A0A7W2F720</accession>
<keyword evidence="3" id="KW-1185">Reference proteome</keyword>
<comment type="caution">
    <text evidence="2">The sequence shown here is derived from an EMBL/GenBank/DDBJ whole genome shotgun (WGS) entry which is preliminary data.</text>
</comment>
<dbReference type="Proteomes" id="UP000573499">
    <property type="component" value="Unassembled WGS sequence"/>
</dbReference>
<proteinExistence type="predicted"/>
<reference evidence="2 3" key="1">
    <citation type="submission" date="2020-07" db="EMBL/GenBank/DDBJ databases">
        <title>Novel species isolated from subtropical streams in China.</title>
        <authorList>
            <person name="Lu H."/>
        </authorList>
    </citation>
    <scope>NUCLEOTIDE SEQUENCE [LARGE SCALE GENOMIC DNA]</scope>
    <source>
        <strain evidence="2 3">LX47W</strain>
    </source>
</reference>
<gene>
    <name evidence="2" type="ORF">H3H39_04370</name>
</gene>
<evidence type="ECO:0000313" key="3">
    <source>
        <dbReference type="Proteomes" id="UP000573499"/>
    </source>
</evidence>